<keyword evidence="3 5" id="KW-1133">Transmembrane helix</keyword>
<gene>
    <name evidence="6" type="ORF">THASP1DRAFT_34878</name>
</gene>
<dbReference type="AlphaFoldDB" id="A0A4P9XNL3"/>
<name>A0A4P9XNL3_9FUNG</name>
<evidence type="ECO:0000313" key="7">
    <source>
        <dbReference type="Proteomes" id="UP000271241"/>
    </source>
</evidence>
<reference evidence="7" key="1">
    <citation type="journal article" date="2018" name="Nat. Microbiol.">
        <title>Leveraging single-cell genomics to expand the fungal tree of life.</title>
        <authorList>
            <person name="Ahrendt S.R."/>
            <person name="Quandt C.A."/>
            <person name="Ciobanu D."/>
            <person name="Clum A."/>
            <person name="Salamov A."/>
            <person name="Andreopoulos B."/>
            <person name="Cheng J.F."/>
            <person name="Woyke T."/>
            <person name="Pelin A."/>
            <person name="Henrissat B."/>
            <person name="Reynolds N.K."/>
            <person name="Benny G.L."/>
            <person name="Smith M.E."/>
            <person name="James T.Y."/>
            <person name="Grigoriev I.V."/>
        </authorList>
    </citation>
    <scope>NUCLEOTIDE SEQUENCE [LARGE SCALE GENOMIC DNA]</scope>
    <source>
        <strain evidence="7">RSA 1356</strain>
    </source>
</reference>
<dbReference type="OrthoDB" id="269173at2759"/>
<dbReference type="Pfam" id="PF04241">
    <property type="entry name" value="DUF423"/>
    <property type="match status" value="1"/>
</dbReference>
<keyword evidence="2 5" id="KW-0812">Transmembrane</keyword>
<evidence type="ECO:0000256" key="5">
    <source>
        <dbReference type="SAM" id="Phobius"/>
    </source>
</evidence>
<dbReference type="PANTHER" id="PTHR43461">
    <property type="entry name" value="TRANSMEMBRANE PROTEIN 256"/>
    <property type="match status" value="1"/>
</dbReference>
<evidence type="ECO:0000256" key="2">
    <source>
        <dbReference type="ARBA" id="ARBA00022692"/>
    </source>
</evidence>
<proteinExistence type="predicted"/>
<evidence type="ECO:0000256" key="3">
    <source>
        <dbReference type="ARBA" id="ARBA00022989"/>
    </source>
</evidence>
<sequence>MPRRLTRLAHSLSALGSDHPAAAERHLPYSTTTMLSSQHLWNIGCLLGATGVGLGAFGAHALSKYVTDERQLKNWSTAAQYQLLHASAILFAASRGKNVAGMMLATGTVLFSGSIYALTLDRERFRWLGPVTPLGGTAMIGGWLALMML</sequence>
<dbReference type="GO" id="GO:0016020">
    <property type="term" value="C:membrane"/>
    <property type="evidence" value="ECO:0007669"/>
    <property type="project" value="UniProtKB-SubCell"/>
</dbReference>
<organism evidence="6 7">
    <name type="scientific">Thamnocephalis sphaerospora</name>
    <dbReference type="NCBI Taxonomy" id="78915"/>
    <lineage>
        <taxon>Eukaryota</taxon>
        <taxon>Fungi</taxon>
        <taxon>Fungi incertae sedis</taxon>
        <taxon>Zoopagomycota</taxon>
        <taxon>Zoopagomycotina</taxon>
        <taxon>Zoopagomycetes</taxon>
        <taxon>Zoopagales</taxon>
        <taxon>Sigmoideomycetaceae</taxon>
        <taxon>Thamnocephalis</taxon>
    </lineage>
</organism>
<accession>A0A4P9XNL3</accession>
<evidence type="ECO:0000256" key="4">
    <source>
        <dbReference type="ARBA" id="ARBA00023136"/>
    </source>
</evidence>
<feature type="transmembrane region" description="Helical" evidence="5">
    <location>
        <begin position="39"/>
        <end position="62"/>
    </location>
</feature>
<dbReference type="Proteomes" id="UP000271241">
    <property type="component" value="Unassembled WGS sequence"/>
</dbReference>
<evidence type="ECO:0000256" key="1">
    <source>
        <dbReference type="ARBA" id="ARBA00004141"/>
    </source>
</evidence>
<feature type="transmembrane region" description="Helical" evidence="5">
    <location>
        <begin position="127"/>
        <end position="146"/>
    </location>
</feature>
<evidence type="ECO:0000313" key="6">
    <source>
        <dbReference type="EMBL" id="RKP07554.1"/>
    </source>
</evidence>
<keyword evidence="7" id="KW-1185">Reference proteome</keyword>
<dbReference type="PANTHER" id="PTHR43461:SF1">
    <property type="entry name" value="TRANSMEMBRANE PROTEIN 256"/>
    <property type="match status" value="1"/>
</dbReference>
<dbReference type="EMBL" id="KZ992703">
    <property type="protein sequence ID" value="RKP07554.1"/>
    <property type="molecule type" value="Genomic_DNA"/>
</dbReference>
<protein>
    <recommendedName>
        <fullName evidence="8">DUF423-domain-containing protein</fullName>
    </recommendedName>
</protein>
<feature type="transmembrane region" description="Helical" evidence="5">
    <location>
        <begin position="99"/>
        <end position="120"/>
    </location>
</feature>
<keyword evidence="4 5" id="KW-0472">Membrane</keyword>
<comment type="subcellular location">
    <subcellularLocation>
        <location evidence="1">Membrane</location>
        <topology evidence="1">Multi-pass membrane protein</topology>
    </subcellularLocation>
</comment>
<dbReference type="InterPro" id="IPR006696">
    <property type="entry name" value="DUF423"/>
</dbReference>
<evidence type="ECO:0008006" key="8">
    <source>
        <dbReference type="Google" id="ProtNLM"/>
    </source>
</evidence>